<accession>A0ABR1UMK1</accession>
<sequence length="71" mass="7688">MTDSKKTSQTADPVLTSSVSDARQSQGNLAGVGAWCDNQGPAVEEPWLLHEEWAIEIFEESSRPKEGKEGA</sequence>
<keyword evidence="3" id="KW-1185">Reference proteome</keyword>
<reference evidence="2 3" key="1">
    <citation type="submission" date="2023-01" db="EMBL/GenBank/DDBJ databases">
        <title>Analysis of 21 Apiospora genomes using comparative genomics revels a genus with tremendous synthesis potential of carbohydrate active enzymes and secondary metabolites.</title>
        <authorList>
            <person name="Sorensen T."/>
        </authorList>
    </citation>
    <scope>NUCLEOTIDE SEQUENCE [LARGE SCALE GENOMIC DNA]</scope>
    <source>
        <strain evidence="2 3">CBS 83171</strain>
    </source>
</reference>
<evidence type="ECO:0000256" key="1">
    <source>
        <dbReference type="SAM" id="MobiDB-lite"/>
    </source>
</evidence>
<evidence type="ECO:0000313" key="2">
    <source>
        <dbReference type="EMBL" id="KAK8060137.1"/>
    </source>
</evidence>
<proteinExistence type="predicted"/>
<dbReference type="EMBL" id="JAQQWM010000006">
    <property type="protein sequence ID" value="KAK8060137.1"/>
    <property type="molecule type" value="Genomic_DNA"/>
</dbReference>
<gene>
    <name evidence="2" type="ORF">PG996_010067</name>
</gene>
<name>A0ABR1UMK1_9PEZI</name>
<organism evidence="2 3">
    <name type="scientific">Apiospora saccharicola</name>
    <dbReference type="NCBI Taxonomy" id="335842"/>
    <lineage>
        <taxon>Eukaryota</taxon>
        <taxon>Fungi</taxon>
        <taxon>Dikarya</taxon>
        <taxon>Ascomycota</taxon>
        <taxon>Pezizomycotina</taxon>
        <taxon>Sordariomycetes</taxon>
        <taxon>Xylariomycetidae</taxon>
        <taxon>Amphisphaeriales</taxon>
        <taxon>Apiosporaceae</taxon>
        <taxon>Apiospora</taxon>
    </lineage>
</organism>
<feature type="region of interest" description="Disordered" evidence="1">
    <location>
        <begin position="1"/>
        <end position="23"/>
    </location>
</feature>
<feature type="compositionally biased region" description="Polar residues" evidence="1">
    <location>
        <begin position="7"/>
        <end position="23"/>
    </location>
</feature>
<dbReference type="Proteomes" id="UP001446871">
    <property type="component" value="Unassembled WGS sequence"/>
</dbReference>
<evidence type="ECO:0000313" key="3">
    <source>
        <dbReference type="Proteomes" id="UP001446871"/>
    </source>
</evidence>
<protein>
    <submittedName>
        <fullName evidence="2">Uncharacterized protein</fullName>
    </submittedName>
</protein>
<comment type="caution">
    <text evidence="2">The sequence shown here is derived from an EMBL/GenBank/DDBJ whole genome shotgun (WGS) entry which is preliminary data.</text>
</comment>